<evidence type="ECO:0008006" key="8">
    <source>
        <dbReference type="Google" id="ProtNLM"/>
    </source>
</evidence>
<dbReference type="Gene3D" id="1.10.8.260">
    <property type="entry name" value="HI0933 insert domain-like"/>
    <property type="match status" value="1"/>
</dbReference>
<evidence type="ECO:0000259" key="4">
    <source>
        <dbReference type="Pfam" id="PF03486"/>
    </source>
</evidence>
<sequence>MKKSVSIIGGGSTALILAALLDCEKFKVTIYEKNKTLGRKFLVAGKGGFNLTHSEPIDELINRYTPPNFLEESLRNFDNQNLRDWMGSIGIPTYIGSSKRVYPEKGIKPISVLNAILMILEKNGVVIKNNHNWTSWGEDEALIFNENIEIKSDYAIFALGGSSWKVTGSDGLWIDFFNLKDIVIVPFQASNCAFQVDWPHDFINEHEGTPLKNIAVSCLNKKQKGEAVITRFGLEGNAIYALSPQIREEFRKDNKATIYLDLKPTLNQEAISFKIRNSTFKKTSESLQKELKLTTAQIGLLKKYLSKETYLNPDLLAKNIKNLAIEIIGSSPIEDAISTTGGVSLTEVDKNFELNKIKNHFCVGEMLDWDAPTGGYLLQSCYSMGAQLAKHLNRNR</sequence>
<dbReference type="SUPFAM" id="SSF51905">
    <property type="entry name" value="FAD/NAD(P)-binding domain"/>
    <property type="match status" value="1"/>
</dbReference>
<dbReference type="InterPro" id="IPR036188">
    <property type="entry name" value="FAD/NAD-bd_sf"/>
</dbReference>
<comment type="cofactor">
    <cofactor evidence="1">
        <name>FAD</name>
        <dbReference type="ChEBI" id="CHEBI:57692"/>
    </cofactor>
</comment>
<dbReference type="Pfam" id="PF03486">
    <property type="entry name" value="HI0933_like"/>
    <property type="match status" value="1"/>
</dbReference>
<evidence type="ECO:0000313" key="6">
    <source>
        <dbReference type="EMBL" id="RMA76121.1"/>
    </source>
</evidence>
<dbReference type="InterPro" id="IPR057661">
    <property type="entry name" value="RsdA/BaiN/AoA(So)_Rossmann"/>
</dbReference>
<evidence type="ECO:0000313" key="7">
    <source>
        <dbReference type="Proteomes" id="UP000280368"/>
    </source>
</evidence>
<feature type="domain" description="RsdA/BaiN/AoA(So)-like insert" evidence="5">
    <location>
        <begin position="188"/>
        <end position="338"/>
    </location>
</feature>
<dbReference type="OrthoDB" id="5288829at2"/>
<dbReference type="AlphaFoldDB" id="A0A3L9ZT53"/>
<dbReference type="NCBIfam" id="TIGR03862">
    <property type="entry name" value="flavo_PP4765"/>
    <property type="match status" value="1"/>
</dbReference>
<dbReference type="InterPro" id="IPR022460">
    <property type="entry name" value="Flavoprotein_PP4765"/>
</dbReference>
<dbReference type="RefSeq" id="WP_121925479.1">
    <property type="nucleotide sequence ID" value="NZ_CBCSGA010000003.1"/>
</dbReference>
<dbReference type="NCBIfam" id="TIGR00275">
    <property type="entry name" value="aminoacetone oxidase family FAD-binding enzyme"/>
    <property type="match status" value="1"/>
</dbReference>
<dbReference type="Gene3D" id="3.50.50.60">
    <property type="entry name" value="FAD/NAD(P)-binding domain"/>
    <property type="match status" value="1"/>
</dbReference>
<keyword evidence="3" id="KW-0274">FAD</keyword>
<accession>A0A3L9ZT53</accession>
<evidence type="ECO:0000256" key="1">
    <source>
        <dbReference type="ARBA" id="ARBA00001974"/>
    </source>
</evidence>
<keyword evidence="7" id="KW-1185">Reference proteome</keyword>
<dbReference type="InterPro" id="IPR023166">
    <property type="entry name" value="BaiN-like_dom_sf"/>
</dbReference>
<dbReference type="Gene3D" id="2.40.30.10">
    <property type="entry name" value="Translation factors"/>
    <property type="match status" value="1"/>
</dbReference>
<evidence type="ECO:0000256" key="3">
    <source>
        <dbReference type="ARBA" id="ARBA00022827"/>
    </source>
</evidence>
<dbReference type="Pfam" id="PF22780">
    <property type="entry name" value="HI0933_like_1st"/>
    <property type="match status" value="1"/>
</dbReference>
<gene>
    <name evidence="6" type="ORF">BC961_1841</name>
</gene>
<dbReference type="InterPro" id="IPR055178">
    <property type="entry name" value="RsdA/BaiN/AoA(So)-like_dom"/>
</dbReference>
<dbReference type="InterPro" id="IPR004792">
    <property type="entry name" value="BaiN-like"/>
</dbReference>
<evidence type="ECO:0000256" key="2">
    <source>
        <dbReference type="ARBA" id="ARBA00022630"/>
    </source>
</evidence>
<dbReference type="EMBL" id="REFH01000009">
    <property type="protein sequence ID" value="RMA76121.1"/>
    <property type="molecule type" value="Genomic_DNA"/>
</dbReference>
<dbReference type="Proteomes" id="UP000280368">
    <property type="component" value="Unassembled WGS sequence"/>
</dbReference>
<reference evidence="6 7" key="1">
    <citation type="submission" date="2018-10" db="EMBL/GenBank/DDBJ databases">
        <title>Genomic Encyclopedia of Archaeal and Bacterial Type Strains, Phase II (KMG-II): from individual species to whole genera.</title>
        <authorList>
            <person name="Goeker M."/>
        </authorList>
    </citation>
    <scope>NUCLEOTIDE SEQUENCE [LARGE SCALE GENOMIC DNA]</scope>
    <source>
        <strain evidence="6 7">DSM 19727</strain>
    </source>
</reference>
<dbReference type="SUPFAM" id="SSF160996">
    <property type="entry name" value="HI0933 insert domain-like"/>
    <property type="match status" value="1"/>
</dbReference>
<dbReference type="PANTHER" id="PTHR42887:SF1">
    <property type="entry name" value="BLR3961 PROTEIN"/>
    <property type="match status" value="1"/>
</dbReference>
<comment type="caution">
    <text evidence="6">The sequence shown here is derived from an EMBL/GenBank/DDBJ whole genome shotgun (WGS) entry which is preliminary data.</text>
</comment>
<proteinExistence type="predicted"/>
<protein>
    <recommendedName>
        <fullName evidence="8">Aminoacetone oxidase family FAD-binding enzyme</fullName>
    </recommendedName>
</protein>
<organism evidence="6 7">
    <name type="scientific">Flavobacterium weaverense</name>
    <dbReference type="NCBI Taxonomy" id="271156"/>
    <lineage>
        <taxon>Bacteria</taxon>
        <taxon>Pseudomonadati</taxon>
        <taxon>Bacteroidota</taxon>
        <taxon>Flavobacteriia</taxon>
        <taxon>Flavobacteriales</taxon>
        <taxon>Flavobacteriaceae</taxon>
        <taxon>Flavobacterium</taxon>
    </lineage>
</organism>
<keyword evidence="2" id="KW-0285">Flavoprotein</keyword>
<evidence type="ECO:0000259" key="5">
    <source>
        <dbReference type="Pfam" id="PF22780"/>
    </source>
</evidence>
<feature type="domain" description="RsdA/BaiN/AoA(So)-like Rossmann fold-like" evidence="4">
    <location>
        <begin position="4"/>
        <end position="389"/>
    </location>
</feature>
<name>A0A3L9ZT53_9FLAO</name>
<dbReference type="PANTHER" id="PTHR42887">
    <property type="entry name" value="OS12G0638800 PROTEIN"/>
    <property type="match status" value="1"/>
</dbReference>